<evidence type="ECO:0000313" key="2">
    <source>
        <dbReference type="EMBL" id="CAG8678099.1"/>
    </source>
</evidence>
<evidence type="ECO:0000256" key="1">
    <source>
        <dbReference type="SAM" id="MobiDB-lite"/>
    </source>
</evidence>
<name>A0A9N9EH33_9GLOM</name>
<organism evidence="2 3">
    <name type="scientific">Cetraspora pellucida</name>
    <dbReference type="NCBI Taxonomy" id="1433469"/>
    <lineage>
        <taxon>Eukaryota</taxon>
        <taxon>Fungi</taxon>
        <taxon>Fungi incertae sedis</taxon>
        <taxon>Mucoromycota</taxon>
        <taxon>Glomeromycotina</taxon>
        <taxon>Glomeromycetes</taxon>
        <taxon>Diversisporales</taxon>
        <taxon>Gigasporaceae</taxon>
        <taxon>Cetraspora</taxon>
    </lineage>
</organism>
<accession>A0A9N9EH33</accession>
<proteinExistence type="predicted"/>
<gene>
    <name evidence="2" type="ORF">CPELLU_LOCUS10630</name>
</gene>
<dbReference type="EMBL" id="CAJVQA010008857">
    <property type="protein sequence ID" value="CAG8678099.1"/>
    <property type="molecule type" value="Genomic_DNA"/>
</dbReference>
<dbReference type="AlphaFoldDB" id="A0A9N9EH33"/>
<comment type="caution">
    <text evidence="2">The sequence shown here is derived from an EMBL/GenBank/DDBJ whole genome shotgun (WGS) entry which is preliminary data.</text>
</comment>
<keyword evidence="3" id="KW-1185">Reference proteome</keyword>
<protein>
    <submittedName>
        <fullName evidence="2">4785_t:CDS:1</fullName>
    </submittedName>
</protein>
<dbReference type="OrthoDB" id="2335491at2759"/>
<evidence type="ECO:0000313" key="3">
    <source>
        <dbReference type="Proteomes" id="UP000789759"/>
    </source>
</evidence>
<feature type="compositionally biased region" description="Low complexity" evidence="1">
    <location>
        <begin position="265"/>
        <end position="285"/>
    </location>
</feature>
<feature type="region of interest" description="Disordered" evidence="1">
    <location>
        <begin position="262"/>
        <end position="285"/>
    </location>
</feature>
<sequence>MTNKTNIYHKPTSEEINEIINKVGYNYGVKTISNKDQLECEIIEFALGICKICDQKEYSPFLLINCMKLLSVYILKHPNAVIKFNIGNRKEFAKLWNALDGKIKQLKKKGIVSQHYDHLMNEELKKIFQHDAVSNTTLQGIQFMKNFQKNDQGGIDGNSNALVISVPPDPKGCQELIYDFKLYFPKRLSSLKYTSLYLQINKKAKGVLMVTTIALTGHKSESSYCIYAHLSDKQKEDALSLLINNVKKLPSSNLEIPNNLETLNDSEASNNSETSNNSEVSSELSAEQSSSCPSAYLTFSNILLSKLSVFKPFHSPLQNSLKVNLLLHSNASKKNPTLGGQQVLHRVSEIDNSEAQEMTKKTMIIRNYYITVKHVMIN</sequence>
<dbReference type="Proteomes" id="UP000789759">
    <property type="component" value="Unassembled WGS sequence"/>
</dbReference>
<reference evidence="2" key="1">
    <citation type="submission" date="2021-06" db="EMBL/GenBank/DDBJ databases">
        <authorList>
            <person name="Kallberg Y."/>
            <person name="Tangrot J."/>
            <person name="Rosling A."/>
        </authorList>
    </citation>
    <scope>NUCLEOTIDE SEQUENCE</scope>
    <source>
        <strain evidence="2">FL966</strain>
    </source>
</reference>